<accession>A0A1I6PB18</accession>
<organism evidence="2 3">
    <name type="scientific">Halolactibacillus miurensis</name>
    <dbReference type="NCBI Taxonomy" id="306541"/>
    <lineage>
        <taxon>Bacteria</taxon>
        <taxon>Bacillati</taxon>
        <taxon>Bacillota</taxon>
        <taxon>Bacilli</taxon>
        <taxon>Bacillales</taxon>
        <taxon>Bacillaceae</taxon>
        <taxon>Halolactibacillus</taxon>
    </lineage>
</organism>
<proteinExistence type="predicted"/>
<dbReference type="STRING" id="306541.SAMN05421668_101316"/>
<keyword evidence="4" id="KW-1185">Reference proteome</keyword>
<dbReference type="Proteomes" id="UP000321773">
    <property type="component" value="Unassembled WGS sequence"/>
</dbReference>
<dbReference type="AlphaFoldDB" id="A0A1I6PB18"/>
<dbReference type="OrthoDB" id="1787194at2"/>
<dbReference type="EMBL" id="FPAI01000001">
    <property type="protein sequence ID" value="SFS37353.1"/>
    <property type="molecule type" value="Genomic_DNA"/>
</dbReference>
<gene>
    <name evidence="1" type="ORF">HMI01_28980</name>
    <name evidence="2" type="ORF">SAMN05421668_101316</name>
</gene>
<reference evidence="2 3" key="1">
    <citation type="submission" date="2016-10" db="EMBL/GenBank/DDBJ databases">
        <authorList>
            <person name="de Groot N.N."/>
        </authorList>
    </citation>
    <scope>NUCLEOTIDE SEQUENCE [LARGE SCALE GENOMIC DNA]</scope>
    <source>
        <strain evidence="2 3">DSM 17074</strain>
    </source>
</reference>
<evidence type="ECO:0000313" key="3">
    <source>
        <dbReference type="Proteomes" id="UP000199139"/>
    </source>
</evidence>
<sequence length="59" mass="6849">MMFLAIILIGFLLYQYMAPKDTHNRRSMGTINSAREMLDIRLAKGEISVEEYNEIKQAL</sequence>
<dbReference type="Proteomes" id="UP000199139">
    <property type="component" value="Unassembled WGS sequence"/>
</dbReference>
<evidence type="ECO:0000313" key="2">
    <source>
        <dbReference type="EMBL" id="SFS37353.1"/>
    </source>
</evidence>
<name>A0A1I6PB18_9BACI</name>
<protein>
    <recommendedName>
        <fullName evidence="5">Short C-terminal domain-containing protein</fullName>
    </recommendedName>
</protein>
<evidence type="ECO:0008006" key="5">
    <source>
        <dbReference type="Google" id="ProtNLM"/>
    </source>
</evidence>
<evidence type="ECO:0000313" key="1">
    <source>
        <dbReference type="EMBL" id="GEM05910.1"/>
    </source>
</evidence>
<evidence type="ECO:0000313" key="4">
    <source>
        <dbReference type="Proteomes" id="UP000321773"/>
    </source>
</evidence>
<dbReference type="EMBL" id="BJWJ01000062">
    <property type="protein sequence ID" value="GEM05910.1"/>
    <property type="molecule type" value="Genomic_DNA"/>
</dbReference>
<dbReference type="RefSeq" id="WP_062319665.1">
    <property type="nucleotide sequence ID" value="NZ_BJWJ01000062.1"/>
</dbReference>
<reference evidence="1 4" key="2">
    <citation type="submission" date="2019-07" db="EMBL/GenBank/DDBJ databases">
        <title>Whole genome shotgun sequence of Halolactibacillus miurensis NBRC 100873.</title>
        <authorList>
            <person name="Hosoyama A."/>
            <person name="Uohara A."/>
            <person name="Ohji S."/>
            <person name="Ichikawa N."/>
        </authorList>
    </citation>
    <scope>NUCLEOTIDE SEQUENCE [LARGE SCALE GENOMIC DNA]</scope>
    <source>
        <strain evidence="1 4">NBRC 100873</strain>
    </source>
</reference>